<dbReference type="GO" id="GO:0007155">
    <property type="term" value="P:cell adhesion"/>
    <property type="evidence" value="ECO:0007669"/>
    <property type="project" value="UniProtKB-KW"/>
</dbReference>
<dbReference type="PRINTS" id="PR00453">
    <property type="entry name" value="VWFADOMAIN"/>
</dbReference>
<dbReference type="FunFam" id="3.40.50.410:FF:000051">
    <property type="entry name" value="Collagen type XXVIII alpha 1 chain"/>
    <property type="match status" value="1"/>
</dbReference>
<evidence type="ECO:0000313" key="17">
    <source>
        <dbReference type="EMBL" id="KAI4543894.1"/>
    </source>
</evidence>
<dbReference type="GO" id="GO:0005581">
    <property type="term" value="C:collagen trimer"/>
    <property type="evidence" value="ECO:0007669"/>
    <property type="project" value="UniProtKB-KW"/>
</dbReference>
<dbReference type="FunFam" id="3.40.50.410:FF:000003">
    <property type="entry name" value="Collagen type VI alpha 3 chain"/>
    <property type="match status" value="1"/>
</dbReference>
<dbReference type="PANTHER" id="PTHR24020:SF18">
    <property type="entry name" value="COLLAGEN ALPHA-1(VI) CHAIN"/>
    <property type="match status" value="1"/>
</dbReference>
<comment type="subcellular location">
    <subcellularLocation>
        <location evidence="1">Secreted</location>
        <location evidence="1">Extracellular space</location>
        <location evidence="1">Extracellular matrix</location>
        <location evidence="1">Basement membrane</location>
    </subcellularLocation>
</comment>
<feature type="compositionally biased region" description="Pro residues" evidence="15">
    <location>
        <begin position="554"/>
        <end position="564"/>
    </location>
</feature>
<dbReference type="Pfam" id="PF00092">
    <property type="entry name" value="VWA"/>
    <property type="match status" value="2"/>
</dbReference>
<evidence type="ECO:0000256" key="12">
    <source>
        <dbReference type="ARBA" id="ARBA00058139"/>
    </source>
</evidence>
<dbReference type="SUPFAM" id="SSF53300">
    <property type="entry name" value="vWA-like"/>
    <property type="match status" value="2"/>
</dbReference>
<comment type="caution">
    <text evidence="17">The sequence shown here is derived from an EMBL/GenBank/DDBJ whole genome shotgun (WGS) entry which is preliminary data.</text>
</comment>
<dbReference type="InterPro" id="IPR050525">
    <property type="entry name" value="ECM_Assembly_Org"/>
</dbReference>
<name>A0AAD4YDB1_OVIAM</name>
<feature type="compositionally biased region" description="Low complexity" evidence="15">
    <location>
        <begin position="600"/>
        <end position="609"/>
    </location>
</feature>
<feature type="domain" description="VWFA" evidence="16">
    <location>
        <begin position="71"/>
        <end position="250"/>
    </location>
</feature>
<evidence type="ECO:0000256" key="11">
    <source>
        <dbReference type="ARBA" id="ARBA00023157"/>
    </source>
</evidence>
<evidence type="ECO:0000256" key="8">
    <source>
        <dbReference type="ARBA" id="ARBA00022889"/>
    </source>
</evidence>
<evidence type="ECO:0000256" key="3">
    <source>
        <dbReference type="ARBA" id="ARBA00022530"/>
    </source>
</evidence>
<dbReference type="InterPro" id="IPR008160">
    <property type="entry name" value="Collagen"/>
</dbReference>
<feature type="region of interest" description="Disordered" evidence="15">
    <location>
        <begin position="265"/>
        <end position="645"/>
    </location>
</feature>
<feature type="compositionally biased region" description="Low complexity" evidence="15">
    <location>
        <begin position="520"/>
        <end position="544"/>
    </location>
</feature>
<evidence type="ECO:0000256" key="13">
    <source>
        <dbReference type="ARBA" id="ARBA00061466"/>
    </source>
</evidence>
<keyword evidence="6" id="KW-0677">Repeat</keyword>
<dbReference type="GO" id="GO:0004867">
    <property type="term" value="F:serine-type endopeptidase inhibitor activity"/>
    <property type="evidence" value="ECO:0007669"/>
    <property type="project" value="UniProtKB-KW"/>
</dbReference>
<dbReference type="AlphaFoldDB" id="A0AAD4YDB1"/>
<reference evidence="17" key="1">
    <citation type="submission" date="2022-03" db="EMBL/GenBank/DDBJ databases">
        <title>Genomic analyses of argali, domestic sheep and their hybrids provide insights into chromosomal evolution, heterosis and genetic basis of agronomic traits.</title>
        <authorList>
            <person name="Li M."/>
        </authorList>
    </citation>
    <scope>NUCLEOTIDE SEQUENCE</scope>
    <source>
        <strain evidence="17">CAU-MHL-2022a</strain>
        <tissue evidence="17">Skin</tissue>
    </source>
</reference>
<feature type="compositionally biased region" description="Pro residues" evidence="15">
    <location>
        <begin position="327"/>
        <end position="338"/>
    </location>
</feature>
<keyword evidence="4" id="KW-0646">Protease inhibitor</keyword>
<evidence type="ECO:0000256" key="1">
    <source>
        <dbReference type="ARBA" id="ARBA00004302"/>
    </source>
</evidence>
<dbReference type="InterPro" id="IPR002035">
    <property type="entry name" value="VWF_A"/>
</dbReference>
<keyword evidence="3" id="KW-0272">Extracellular matrix</keyword>
<keyword evidence="10" id="KW-0176">Collagen</keyword>
<comment type="function">
    <text evidence="12">May act as a cell-binding protein.</text>
</comment>
<dbReference type="SMART" id="SM00327">
    <property type="entry name" value="VWA"/>
    <property type="match status" value="2"/>
</dbReference>
<accession>A0AAD4YDB1</accession>
<keyword evidence="7" id="KW-0084">Basement membrane</keyword>
<dbReference type="InterPro" id="IPR036465">
    <property type="entry name" value="vWFA_dom_sf"/>
</dbReference>
<evidence type="ECO:0000256" key="14">
    <source>
        <dbReference type="ARBA" id="ARBA00070674"/>
    </source>
</evidence>
<dbReference type="PROSITE" id="PS50234">
    <property type="entry name" value="VWFA"/>
    <property type="match status" value="2"/>
</dbReference>
<organism evidence="17 18">
    <name type="scientific">Ovis ammon polii</name>
    <dbReference type="NCBI Taxonomy" id="230172"/>
    <lineage>
        <taxon>Eukaryota</taxon>
        <taxon>Metazoa</taxon>
        <taxon>Chordata</taxon>
        <taxon>Craniata</taxon>
        <taxon>Vertebrata</taxon>
        <taxon>Euteleostomi</taxon>
        <taxon>Mammalia</taxon>
        <taxon>Eutheria</taxon>
        <taxon>Laurasiatheria</taxon>
        <taxon>Artiodactyla</taxon>
        <taxon>Ruminantia</taxon>
        <taxon>Pecora</taxon>
        <taxon>Bovidae</taxon>
        <taxon>Caprinae</taxon>
        <taxon>Ovis</taxon>
    </lineage>
</organism>
<evidence type="ECO:0000256" key="10">
    <source>
        <dbReference type="ARBA" id="ARBA00023119"/>
    </source>
</evidence>
<feature type="domain" description="VWFA" evidence="16">
    <location>
        <begin position="671"/>
        <end position="851"/>
    </location>
</feature>
<dbReference type="EMBL" id="JAKZEL010000005">
    <property type="protein sequence ID" value="KAI4543894.1"/>
    <property type="molecule type" value="Genomic_DNA"/>
</dbReference>
<keyword evidence="2" id="KW-0964">Secreted</keyword>
<keyword evidence="11" id="KW-1015">Disulfide bond</keyword>
<feature type="compositionally biased region" description="Gly residues" evidence="15">
    <location>
        <begin position="478"/>
        <end position="487"/>
    </location>
</feature>
<evidence type="ECO:0000256" key="9">
    <source>
        <dbReference type="ARBA" id="ARBA00022900"/>
    </source>
</evidence>
<evidence type="ECO:0000256" key="5">
    <source>
        <dbReference type="ARBA" id="ARBA00022729"/>
    </source>
</evidence>
<evidence type="ECO:0000259" key="16">
    <source>
        <dbReference type="PROSITE" id="PS50234"/>
    </source>
</evidence>
<dbReference type="Gene3D" id="3.40.50.410">
    <property type="entry name" value="von Willebrand factor, type A domain"/>
    <property type="match status" value="2"/>
</dbReference>
<proteinExistence type="inferred from homology"/>
<evidence type="ECO:0000256" key="15">
    <source>
        <dbReference type="SAM" id="MobiDB-lite"/>
    </source>
</evidence>
<keyword evidence="9" id="KW-0722">Serine protease inhibitor</keyword>
<evidence type="ECO:0000256" key="7">
    <source>
        <dbReference type="ARBA" id="ARBA00022869"/>
    </source>
</evidence>
<dbReference type="PANTHER" id="PTHR24020">
    <property type="entry name" value="COLLAGEN ALPHA"/>
    <property type="match status" value="1"/>
</dbReference>
<sequence>MFFSTVDEQSGRCYTADEFSPSIIMWNKHFVLCLLLLPAFMSQTIYGQRKKGSKANLLARKNLQDSMCFIDLVFIVDSSESSKIFLFDKQKDFVGSLSDKIFQLTPVGSLKYDIKLAALQFSSSVQIDPPFSSWKDLQTFKQRVKSMNFIGQGTFSYYAIANATRLLKREGRKDGVKVAVLMTDGIDHPKNPDVQSISEDARTAGILFITIGLSTVVNETKLRLISGDLPSVPILLLNDSTLVDKIQDRLDILFEKKCERKICECEKGDPGDPGPPGTHGNPGIKGERGPKGNTGERGECGKPGIKGDKGSPGPNGPKGPRGIQGEPGPPGPYGPPGAPGIGQQGVKGPRGPEGPPGERGLPGEGLPGPKGEKGSQGPTGPQGEAGPSIKGDKGDMGPVGPQGLMGIPGIGSQGEQGIQGPIGPPGPQGPPGQGLPGPKGEVGQMGPTGPRGPVGLGVQGPKGDEGKKGSKGNQGQKGSQGPGGPKGDPGIMGPVGMPGISIPGPPGPKGDRGGPGMPGFKGEPGIAIRGPKGAQGPQGPVGAPGLKGDGYPGVPGPRGIPGPPGSRGLPGVGDTGAKGDPGIRGPPGPPGPRGVGTPGPKGDIGQKGLPGPPGSPGYGLQGIKGEQGPQGFPGPKGMTGHGPPGQKKEEIIKLIFEICGCGRKCKETPLELLFVIDSSESVGLKNFQIIKNFVKTLTDRVALDLATTRIGIINYSHKVEEVAHLTEFSSKDDLKRAVDNMQYLGEGTYTATALHAANRMFEAAKPGVKKVALVITDGQTDTRDEKKLTEVVRNARDINVEIFVIGVVKRNDPNFHIFHQEMNLIATDPDSEHVYLFDDFITLEDTLKQKLFTKSCEDFEAYLFHILGSSPLQPGFGISGEERHESTPEPQKEISESILDVWNPYNQGTVVNMWFDGIMTNRSIPALAFGSVAVKAQEIDSTVKRSVKKSAFKDEQVNHPTLSQSFVSINKPRKNLCNFNIHPMQIKHCI</sequence>
<evidence type="ECO:0000256" key="2">
    <source>
        <dbReference type="ARBA" id="ARBA00022525"/>
    </source>
</evidence>
<evidence type="ECO:0000313" key="18">
    <source>
        <dbReference type="Proteomes" id="UP001214576"/>
    </source>
</evidence>
<feature type="compositionally biased region" description="Low complexity" evidence="15">
    <location>
        <begin position="488"/>
        <end position="502"/>
    </location>
</feature>
<feature type="compositionally biased region" description="Basic and acidic residues" evidence="15">
    <location>
        <begin position="285"/>
        <end position="309"/>
    </location>
</feature>
<keyword evidence="5" id="KW-0732">Signal</keyword>
<protein>
    <recommendedName>
        <fullName evidence="14">Collagen alpha-1(XXVIII) chain</fullName>
    </recommendedName>
</protein>
<evidence type="ECO:0000256" key="4">
    <source>
        <dbReference type="ARBA" id="ARBA00022690"/>
    </source>
</evidence>
<comment type="similarity">
    <text evidence="13">Belongs to the VWA-containing collagen family.</text>
</comment>
<evidence type="ECO:0000256" key="6">
    <source>
        <dbReference type="ARBA" id="ARBA00022737"/>
    </source>
</evidence>
<dbReference type="GO" id="GO:0005604">
    <property type="term" value="C:basement membrane"/>
    <property type="evidence" value="ECO:0007669"/>
    <property type="project" value="UniProtKB-SubCell"/>
</dbReference>
<dbReference type="Proteomes" id="UP001214576">
    <property type="component" value="Unassembled WGS sequence"/>
</dbReference>
<dbReference type="Pfam" id="PF01391">
    <property type="entry name" value="Collagen"/>
    <property type="match status" value="1"/>
</dbReference>
<keyword evidence="8" id="KW-0130">Cell adhesion</keyword>
<keyword evidence="18" id="KW-1185">Reference proteome</keyword>
<gene>
    <name evidence="17" type="ORF">MG293_006688</name>
</gene>
<dbReference type="CDD" id="cd01450">
    <property type="entry name" value="vWFA_subfamily_ECM"/>
    <property type="match status" value="2"/>
</dbReference>